<name>A0ACC2IM23_9PLEO</name>
<accession>A0ACC2IM23</accession>
<keyword evidence="2" id="KW-1185">Reference proteome</keyword>
<sequence length="282" mass="29251">MSAQLITTRVVQTTTIASGPPINALGFQGWYINPESSLEVISCETGSSLFTTSTYAVCCAIGRSCSSLWTTCAGTNPVGFSTASCGSGLFCQTMSIFDQFPIDGASFREQIICGGDNWAAASIYRTVNLPLTTTVLSTITESSSPASSTAPSTANTAEPGSSSPSVSSPTASAGTSATPPAGSSPSRAWIAGAVVGPIVAIAIIGVLLWLLFRKRKKNLANSPGHENPYQTHEVQGWSSPAANTSAYGMPDNHGAQKTIYEAHADYTSIPQELPTAEPRRGT</sequence>
<evidence type="ECO:0000313" key="2">
    <source>
        <dbReference type="Proteomes" id="UP001153331"/>
    </source>
</evidence>
<reference evidence="1" key="1">
    <citation type="submission" date="2022-11" db="EMBL/GenBank/DDBJ databases">
        <title>Genome Sequence of Boeremia exigua.</title>
        <authorList>
            <person name="Buettner E."/>
        </authorList>
    </citation>
    <scope>NUCLEOTIDE SEQUENCE</scope>
    <source>
        <strain evidence="1">CU02</strain>
    </source>
</reference>
<gene>
    <name evidence="1" type="ORF">OPT61_g2280</name>
</gene>
<comment type="caution">
    <text evidence="1">The sequence shown here is derived from an EMBL/GenBank/DDBJ whole genome shotgun (WGS) entry which is preliminary data.</text>
</comment>
<protein>
    <submittedName>
        <fullName evidence="1">Uncharacterized protein</fullName>
    </submittedName>
</protein>
<dbReference type="EMBL" id="JAPHNI010000102">
    <property type="protein sequence ID" value="KAJ8116254.1"/>
    <property type="molecule type" value="Genomic_DNA"/>
</dbReference>
<proteinExistence type="predicted"/>
<dbReference type="Proteomes" id="UP001153331">
    <property type="component" value="Unassembled WGS sequence"/>
</dbReference>
<evidence type="ECO:0000313" key="1">
    <source>
        <dbReference type="EMBL" id="KAJ8116254.1"/>
    </source>
</evidence>
<organism evidence="1 2">
    <name type="scientific">Boeremia exigua</name>
    <dbReference type="NCBI Taxonomy" id="749465"/>
    <lineage>
        <taxon>Eukaryota</taxon>
        <taxon>Fungi</taxon>
        <taxon>Dikarya</taxon>
        <taxon>Ascomycota</taxon>
        <taxon>Pezizomycotina</taxon>
        <taxon>Dothideomycetes</taxon>
        <taxon>Pleosporomycetidae</taxon>
        <taxon>Pleosporales</taxon>
        <taxon>Pleosporineae</taxon>
        <taxon>Didymellaceae</taxon>
        <taxon>Boeremia</taxon>
    </lineage>
</organism>